<keyword evidence="2" id="KW-1185">Reference proteome</keyword>
<evidence type="ECO:0008006" key="3">
    <source>
        <dbReference type="Google" id="ProtNLM"/>
    </source>
</evidence>
<dbReference type="AlphaFoldDB" id="A0A368Z712"/>
<gene>
    <name evidence="1" type="ORF">DFP89_102185</name>
</gene>
<sequence length="51" mass="5822">MTIIRYIRSALRMFGAAVSVVSDLRVNHLPSERELNRLGIKKADFQAIHLN</sequence>
<evidence type="ECO:0000313" key="2">
    <source>
        <dbReference type="Proteomes" id="UP000253345"/>
    </source>
</evidence>
<proteinExistence type="predicted"/>
<dbReference type="RefSeq" id="WP_181870228.1">
    <property type="nucleotide sequence ID" value="NZ_QPJL01000002.1"/>
</dbReference>
<reference evidence="1 2" key="1">
    <citation type="submission" date="2018-07" db="EMBL/GenBank/DDBJ databases">
        <title>Genomic Encyclopedia of Type Strains, Phase III (KMG-III): the genomes of soil and plant-associated and newly described type strains.</title>
        <authorList>
            <person name="Whitman W."/>
        </authorList>
    </citation>
    <scope>NUCLEOTIDE SEQUENCE [LARGE SCALE GENOMIC DNA]</scope>
    <source>
        <strain evidence="1 2">CECT 8525</strain>
    </source>
</reference>
<organism evidence="1 2">
    <name type="scientific">Paracoccus lutimaris</name>
    <dbReference type="NCBI Taxonomy" id="1490030"/>
    <lineage>
        <taxon>Bacteria</taxon>
        <taxon>Pseudomonadati</taxon>
        <taxon>Pseudomonadota</taxon>
        <taxon>Alphaproteobacteria</taxon>
        <taxon>Rhodobacterales</taxon>
        <taxon>Paracoccaceae</taxon>
        <taxon>Paracoccus</taxon>
    </lineage>
</organism>
<name>A0A368Z712_9RHOB</name>
<dbReference type="Proteomes" id="UP000253345">
    <property type="component" value="Unassembled WGS sequence"/>
</dbReference>
<accession>A0A368Z712</accession>
<evidence type="ECO:0000313" key="1">
    <source>
        <dbReference type="EMBL" id="RCW88255.1"/>
    </source>
</evidence>
<protein>
    <recommendedName>
        <fullName evidence="3">DUF1127 domain-containing protein</fullName>
    </recommendedName>
</protein>
<comment type="caution">
    <text evidence="1">The sequence shown here is derived from an EMBL/GenBank/DDBJ whole genome shotgun (WGS) entry which is preliminary data.</text>
</comment>
<dbReference type="EMBL" id="QPJL01000002">
    <property type="protein sequence ID" value="RCW88255.1"/>
    <property type="molecule type" value="Genomic_DNA"/>
</dbReference>